<keyword evidence="3" id="KW-1185">Reference proteome</keyword>
<gene>
    <name evidence="2" type="ORF">CKF54_02235</name>
</gene>
<dbReference type="EMBL" id="NRHC01000025">
    <property type="protein sequence ID" value="RIY33796.1"/>
    <property type="molecule type" value="Genomic_DNA"/>
</dbReference>
<evidence type="ECO:0000313" key="2">
    <source>
        <dbReference type="EMBL" id="RIY33796.1"/>
    </source>
</evidence>
<dbReference type="InterPro" id="IPR036188">
    <property type="entry name" value="FAD/NAD-bd_sf"/>
</dbReference>
<dbReference type="Gene3D" id="3.50.50.60">
    <property type="entry name" value="FAD/NAD(P)-binding domain"/>
    <property type="match status" value="2"/>
</dbReference>
<reference evidence="2 3" key="1">
    <citation type="submission" date="2017-08" db="EMBL/GenBank/DDBJ databases">
        <title>Reclassification of Bisgaard taxon 37 and 44.</title>
        <authorList>
            <person name="Christensen H."/>
        </authorList>
    </citation>
    <scope>NUCLEOTIDE SEQUENCE [LARGE SCALE GENOMIC DNA]</scope>
    <source>
        <strain evidence="2 3">B96_3</strain>
    </source>
</reference>
<dbReference type="GO" id="GO:0016645">
    <property type="term" value="F:oxidoreductase activity, acting on the CH-NH group of donors"/>
    <property type="evidence" value="ECO:0007669"/>
    <property type="project" value="InterPro"/>
</dbReference>
<dbReference type="Pfam" id="PF05430">
    <property type="entry name" value="Methyltransf_30"/>
    <property type="match status" value="1"/>
</dbReference>
<dbReference type="Gene3D" id="3.30.9.10">
    <property type="entry name" value="D-Amino Acid Oxidase, subunit A, domain 2"/>
    <property type="match status" value="1"/>
</dbReference>
<dbReference type="InterPro" id="IPR029063">
    <property type="entry name" value="SAM-dependent_MTases_sf"/>
</dbReference>
<feature type="domain" description="MnmC-like methyltransferase" evidence="1">
    <location>
        <begin position="407"/>
        <end position="498"/>
    </location>
</feature>
<protein>
    <recommendedName>
        <fullName evidence="1">MnmC-like methyltransferase domain-containing protein</fullName>
    </recommendedName>
</protein>
<organism evidence="2 3">
    <name type="scientific">Psittacicella hinzii</name>
    <dbReference type="NCBI Taxonomy" id="2028575"/>
    <lineage>
        <taxon>Bacteria</taxon>
        <taxon>Pseudomonadati</taxon>
        <taxon>Pseudomonadota</taxon>
        <taxon>Gammaproteobacteria</taxon>
        <taxon>Pasteurellales</taxon>
        <taxon>Psittacicellaceae</taxon>
        <taxon>Psittacicella</taxon>
    </lineage>
</organism>
<name>A0A3A1Y8Z7_9GAMM</name>
<dbReference type="AlphaFoldDB" id="A0A3A1Y8Z7"/>
<evidence type="ECO:0000259" key="1">
    <source>
        <dbReference type="Pfam" id="PF05430"/>
    </source>
</evidence>
<sequence length="1017" mass="116954">MINHIFSSFSIEKLDKANISIEDDKLFSTEYQDIYYQNDFPIEESTYTYLWKSNLIQTISQKIFSNVQESAPSFNGVLKSLEIGFGSGLNMQVTLAGITAFRKLQEHLTKLDSEHIYAQALDITLTSERVKSQVERIFRSPKFEVFYQHNTRFSQFLKTNFNYTNSLKRLNNYFKLDIKSLSKSLFTDKYINSFVEELAPWYGDFFINRIIEDINVLVKSEVFKSNLADLISAVKQKFIYQYVSIEKYPIDVNSLEILHKKFFIRDLSEDCLTFYFLSLYSLLKEALTRNVSFPTIEKDDPALNSYLNSQEFNDKFHTTQTIKDIKQLRQKILSNIQSLDSFYLNLCQSAFVIELTCSILEELIQDLEEVKAEILCKLNKVADRLIDKSDISESSSFVITSGQDLVNIYYDSVEKVFAEYALSLGQSSFDLILLDGFDPAKNRDLWNSNLYAGLGFFAKDQAHLTTFTASNLVKRGLTAVGFQTYKASGFNKGTIIQAKFSRKEMLLDFLNDFYTAWDFPKRKALDSLAYDFSLEQANSFLAEKFPYYNGKFKNSFIGRVNQSLVNKLYQIKTNTYLPAKVFPYRKVSDEKINSLVNGRGKCEVLGSGISGISTINYLKDLQIDFILTDSFSKNKGSINPIGLVYPQLVDDSSELNNLHIRAFLYNKAVFAELGDVAKPSEILLKKKSKVIPNYDWQFVDNLSNKFYKIQGYKFYVNRFIHQYQQLNKLILQYDLHMQDKANYQAVKENILVRYFCTGAGIKEELQLDQIGFSSGKVSYIILEDLRKVLEKFFTEVDLKQSVIANLTKIESYCGKGYYTFGEVILENEISPRMPNNDIRSKKEVVLFGATHHNGKLATEIGDKISDNLVNIQNFVSDLTEVFNLNLEDSAKKQLESELLNKINSYQEDTIFGTRVNIRDRYPILGQKYDLVQYNQVLSSFKHHKYTSEFKHEEVKFDIIPDNFYLGGLGSRGLNLAPLLAINLINASLGLSLSLPDHIVEKSNAYRIHLPNLLKGNK</sequence>
<proteinExistence type="predicted"/>
<accession>A0A3A1Y8Z7</accession>
<comment type="caution">
    <text evidence="2">The sequence shown here is derived from an EMBL/GenBank/DDBJ whole genome shotgun (WGS) entry which is preliminary data.</text>
</comment>
<dbReference type="Gene3D" id="3.40.50.150">
    <property type="entry name" value="Vaccinia Virus protein VP39"/>
    <property type="match status" value="2"/>
</dbReference>
<evidence type="ECO:0000313" key="3">
    <source>
        <dbReference type="Proteomes" id="UP000265691"/>
    </source>
</evidence>
<dbReference type="InterPro" id="IPR008471">
    <property type="entry name" value="MnmC-like_methylTransf"/>
</dbReference>
<dbReference type="Proteomes" id="UP000265691">
    <property type="component" value="Unassembled WGS sequence"/>
</dbReference>
<dbReference type="OrthoDB" id="9786494at2"/>